<dbReference type="InterPro" id="IPR050261">
    <property type="entry name" value="FrsA_esterase"/>
</dbReference>
<name>A0A5C6BDF1_9BACT</name>
<dbReference type="InterPro" id="IPR029058">
    <property type="entry name" value="AB_hydrolase_fold"/>
</dbReference>
<dbReference type="EMBL" id="SJPU01000004">
    <property type="protein sequence ID" value="TWU10088.1"/>
    <property type="molecule type" value="Genomic_DNA"/>
</dbReference>
<dbReference type="OrthoDB" id="3668964at2"/>
<comment type="similarity">
    <text evidence="2">Belongs to the AB hydrolase superfamily. FUS2 hydrolase family.</text>
</comment>
<dbReference type="Proteomes" id="UP000319908">
    <property type="component" value="Unassembled WGS sequence"/>
</dbReference>
<accession>A0A5C6BDF1</accession>
<sequence>MTAPDINCNSTAWDTASRDASNRRVHSERGHRRAPRRLRSPWWCCLLLLGCLCAVHVSQVTGQDEVVGKPIISHSDLTVYQADDGTIKPIQSLDDWSKRRSQIIAGAEAAMGKLPAPDTQADFDVHVDEDVSIGDVRRLMMTIAVGKSDRLPLDLYLPKGVADRVDVRDIFLAGSANQLPAIIALHPTGAAGKRIVAGEGGRPGRQYAIELAQRGYVVIAPDYPSFGAYADYDFGGDGYDSGTMKGIVNHRRCVDLLSQLPFVDANRIGAIGHSLGGHNAIFLGVFDQRVKLVVSSCGWCPFHDYYGGDLTGWTSDRYMPRLRDRFHLNPDEVPFDFYELIAALAPRTFVSVSPLRDSNFDIAGVRKAMPVAGGVYSLWGVPNELILITPDCEHDFPTETRQQAYDVIDRVLQHNCSLKTPLFGTDG</sequence>
<dbReference type="Gene3D" id="3.40.50.1820">
    <property type="entry name" value="alpha/beta hydrolase"/>
    <property type="match status" value="1"/>
</dbReference>
<evidence type="ECO:0000256" key="2">
    <source>
        <dbReference type="ARBA" id="ARBA00038115"/>
    </source>
</evidence>
<feature type="region of interest" description="Disordered" evidence="3">
    <location>
        <begin position="1"/>
        <end position="32"/>
    </location>
</feature>
<dbReference type="GO" id="GO:0052689">
    <property type="term" value="F:carboxylic ester hydrolase activity"/>
    <property type="evidence" value="ECO:0007669"/>
    <property type="project" value="UniProtKB-ARBA"/>
</dbReference>
<organism evidence="5 6">
    <name type="scientific">Allorhodopirellula heiligendammensis</name>
    <dbReference type="NCBI Taxonomy" id="2714739"/>
    <lineage>
        <taxon>Bacteria</taxon>
        <taxon>Pseudomonadati</taxon>
        <taxon>Planctomycetota</taxon>
        <taxon>Planctomycetia</taxon>
        <taxon>Pirellulales</taxon>
        <taxon>Pirellulaceae</taxon>
        <taxon>Allorhodopirellula</taxon>
    </lineage>
</organism>
<reference evidence="5 6" key="1">
    <citation type="journal article" date="2020" name="Antonie Van Leeuwenhoek">
        <title>Rhodopirellula heiligendammensis sp. nov., Rhodopirellula pilleata sp. nov., and Rhodopirellula solitaria sp. nov. isolated from natural or artificial marine surfaces in Northern Germany and California, USA, and emended description of the genus Rhodopirellula.</title>
        <authorList>
            <person name="Kallscheuer N."/>
            <person name="Wiegand S."/>
            <person name="Jogler M."/>
            <person name="Boedeker C."/>
            <person name="Peeters S.H."/>
            <person name="Rast P."/>
            <person name="Heuer A."/>
            <person name="Jetten M.S.M."/>
            <person name="Rohde M."/>
            <person name="Jogler C."/>
        </authorList>
    </citation>
    <scope>NUCLEOTIDE SEQUENCE [LARGE SCALE GENOMIC DNA]</scope>
    <source>
        <strain evidence="5 6">Poly21</strain>
    </source>
</reference>
<proteinExistence type="inferred from homology"/>
<evidence type="ECO:0000259" key="4">
    <source>
        <dbReference type="Pfam" id="PF12697"/>
    </source>
</evidence>
<dbReference type="RefSeq" id="WP_146409544.1">
    <property type="nucleotide sequence ID" value="NZ_SJPU01000004.1"/>
</dbReference>
<keyword evidence="6" id="KW-1185">Reference proteome</keyword>
<dbReference type="Pfam" id="PF12697">
    <property type="entry name" value="Abhydrolase_6"/>
    <property type="match status" value="1"/>
</dbReference>
<feature type="compositionally biased region" description="Basic and acidic residues" evidence="3">
    <location>
        <begin position="16"/>
        <end position="28"/>
    </location>
</feature>
<dbReference type="SUPFAM" id="SSF53474">
    <property type="entry name" value="alpha/beta-Hydrolases"/>
    <property type="match status" value="1"/>
</dbReference>
<keyword evidence="1 5" id="KW-0378">Hydrolase</keyword>
<evidence type="ECO:0000256" key="3">
    <source>
        <dbReference type="SAM" id="MobiDB-lite"/>
    </source>
</evidence>
<gene>
    <name evidence="5" type="ORF">Poly21_50570</name>
</gene>
<dbReference type="AlphaFoldDB" id="A0A5C6BDF1"/>
<feature type="domain" description="AB hydrolase-1" evidence="4">
    <location>
        <begin position="210"/>
        <end position="396"/>
    </location>
</feature>
<evidence type="ECO:0000313" key="6">
    <source>
        <dbReference type="Proteomes" id="UP000319908"/>
    </source>
</evidence>
<protein>
    <submittedName>
        <fullName evidence="5">Alpha/beta hydrolase family protein</fullName>
    </submittedName>
</protein>
<comment type="caution">
    <text evidence="5">The sequence shown here is derived from an EMBL/GenBank/DDBJ whole genome shotgun (WGS) entry which is preliminary data.</text>
</comment>
<evidence type="ECO:0000313" key="5">
    <source>
        <dbReference type="EMBL" id="TWU10088.1"/>
    </source>
</evidence>
<dbReference type="PANTHER" id="PTHR22946">
    <property type="entry name" value="DIENELACTONE HYDROLASE DOMAIN-CONTAINING PROTEIN-RELATED"/>
    <property type="match status" value="1"/>
</dbReference>
<dbReference type="PANTHER" id="PTHR22946:SF9">
    <property type="entry name" value="POLYKETIDE TRANSFERASE AF380"/>
    <property type="match status" value="1"/>
</dbReference>
<dbReference type="InterPro" id="IPR000073">
    <property type="entry name" value="AB_hydrolase_1"/>
</dbReference>
<evidence type="ECO:0000256" key="1">
    <source>
        <dbReference type="ARBA" id="ARBA00022801"/>
    </source>
</evidence>